<dbReference type="AlphaFoldDB" id="A0A6N7W567"/>
<dbReference type="RefSeq" id="WP_154543244.1">
    <property type="nucleotide sequence ID" value="NZ_VULO01000002.1"/>
</dbReference>
<sequence length="191" mass="21062">MRRHAFMGRAVATCVAVWSLVACADSSDDLGSKVIYPPNPKTYELAVNVPPELTEQEMFVHFSHSKSMTFMGAAALWIQSGYQDQRAEETVQEVLESGLILTPDLVRPLTDVLDAYSSEGLPMRSVQQVLSWEPATVRGEDSLTAIAWQYCFPPQRGQSQADTESEECILIGLVSTGKDEGWAIHSVSRLP</sequence>
<comment type="caution">
    <text evidence="2">The sequence shown here is derived from an EMBL/GenBank/DDBJ whole genome shotgun (WGS) entry which is preliminary data.</text>
</comment>
<keyword evidence="3" id="KW-1185">Reference proteome</keyword>
<dbReference type="PROSITE" id="PS51257">
    <property type="entry name" value="PROKAR_LIPOPROTEIN"/>
    <property type="match status" value="1"/>
</dbReference>
<reference evidence="2 3" key="1">
    <citation type="submission" date="2019-08" db="EMBL/GenBank/DDBJ databases">
        <title>In-depth cultivation of the pig gut microbiome towards novel bacterial diversity and tailored functional studies.</title>
        <authorList>
            <person name="Wylensek D."/>
            <person name="Hitch T.C.A."/>
            <person name="Clavel T."/>
        </authorList>
    </citation>
    <scope>NUCLEOTIDE SEQUENCE [LARGE SCALE GENOMIC DNA]</scope>
    <source>
        <strain evidence="2 3">WB03_NA08</strain>
    </source>
</reference>
<organism evidence="2 3">
    <name type="scientific">Scrofimicrobium canadense</name>
    <dbReference type="NCBI Taxonomy" id="2652290"/>
    <lineage>
        <taxon>Bacteria</taxon>
        <taxon>Bacillati</taxon>
        <taxon>Actinomycetota</taxon>
        <taxon>Actinomycetes</taxon>
        <taxon>Actinomycetales</taxon>
        <taxon>Actinomycetaceae</taxon>
        <taxon>Scrofimicrobium</taxon>
    </lineage>
</organism>
<evidence type="ECO:0000256" key="1">
    <source>
        <dbReference type="SAM" id="SignalP"/>
    </source>
</evidence>
<gene>
    <name evidence="2" type="ORF">FYJ24_02510</name>
</gene>
<dbReference type="Proteomes" id="UP000470875">
    <property type="component" value="Unassembled WGS sequence"/>
</dbReference>
<feature type="signal peptide" evidence="1">
    <location>
        <begin position="1"/>
        <end position="24"/>
    </location>
</feature>
<protein>
    <submittedName>
        <fullName evidence="2">Uncharacterized protein</fullName>
    </submittedName>
</protein>
<evidence type="ECO:0000313" key="3">
    <source>
        <dbReference type="Proteomes" id="UP000470875"/>
    </source>
</evidence>
<keyword evidence="1" id="KW-0732">Signal</keyword>
<proteinExistence type="predicted"/>
<feature type="chain" id="PRO_5026957706" evidence="1">
    <location>
        <begin position="25"/>
        <end position="191"/>
    </location>
</feature>
<evidence type="ECO:0000313" key="2">
    <source>
        <dbReference type="EMBL" id="MSS83653.1"/>
    </source>
</evidence>
<accession>A0A6N7W567</accession>
<dbReference type="EMBL" id="VULO01000002">
    <property type="protein sequence ID" value="MSS83653.1"/>
    <property type="molecule type" value="Genomic_DNA"/>
</dbReference>
<name>A0A6N7W567_9ACTO</name>